<keyword evidence="12" id="KW-1185">Reference proteome</keyword>
<dbReference type="GO" id="GO:0043190">
    <property type="term" value="C:ATP-binding cassette (ABC) transporter complex"/>
    <property type="evidence" value="ECO:0007669"/>
    <property type="project" value="InterPro"/>
</dbReference>
<evidence type="ECO:0000256" key="8">
    <source>
        <dbReference type="ARBA" id="ARBA00022989"/>
    </source>
</evidence>
<feature type="transmembrane region" description="Helical" evidence="10">
    <location>
        <begin position="53"/>
        <end position="76"/>
    </location>
</feature>
<evidence type="ECO:0000256" key="5">
    <source>
        <dbReference type="ARBA" id="ARBA00022475"/>
    </source>
</evidence>
<dbReference type="RefSeq" id="WP_110376823.1">
    <property type="nucleotide sequence ID" value="NZ_CAKNFM010000004.1"/>
</dbReference>
<gene>
    <name evidence="11" type="ORF">C7450_110167</name>
</gene>
<evidence type="ECO:0000256" key="9">
    <source>
        <dbReference type="ARBA" id="ARBA00023136"/>
    </source>
</evidence>
<sequence>MDFPFLVEMVPQLVDGFWTTLSLWLLSLSAGLVGAIFMAMMRMSSSGWLREPAKAFITVIRGTPLLIQVYILYYGFGNLFAQMPSIRYSVFWPVLREGYWYAWAALTISFAAYGGEILRGGIAGVPKGEIEAARSLGLRSWMTSLLIILPRALRISLPALGGQNIILLKSTVLASTITVMDLLGVANYIRMQTFRVYEPLLAVTAVFVILTWISAQIVTWLERRYSYGAR</sequence>
<comment type="subcellular location">
    <subcellularLocation>
        <location evidence="2">Cell inner membrane</location>
        <topology evidence="2">Multi-pass membrane protein</topology>
    </subcellularLocation>
    <subcellularLocation>
        <location evidence="10">Cell membrane</location>
        <topology evidence="10">Multi-pass membrane protein</topology>
    </subcellularLocation>
</comment>
<evidence type="ECO:0000256" key="6">
    <source>
        <dbReference type="ARBA" id="ARBA00022692"/>
    </source>
</evidence>
<evidence type="ECO:0000313" key="12">
    <source>
        <dbReference type="Proteomes" id="UP000248021"/>
    </source>
</evidence>
<dbReference type="InterPro" id="IPR000515">
    <property type="entry name" value="MetI-like"/>
</dbReference>
<keyword evidence="9 10" id="KW-0472">Membrane</keyword>
<dbReference type="PROSITE" id="PS50928">
    <property type="entry name" value="ABC_TM1"/>
    <property type="match status" value="1"/>
</dbReference>
<dbReference type="InterPro" id="IPR035906">
    <property type="entry name" value="MetI-like_sf"/>
</dbReference>
<comment type="caution">
    <text evidence="11">The sequence shown here is derived from an EMBL/GenBank/DDBJ whole genome shotgun (WGS) entry which is preliminary data.</text>
</comment>
<reference evidence="11 12" key="1">
    <citation type="submission" date="2018-05" db="EMBL/GenBank/DDBJ databases">
        <title>Genomic Encyclopedia of Type Strains, Phase IV (KMG-IV): sequencing the most valuable type-strain genomes for metagenomic binning, comparative biology and taxonomic classification.</title>
        <authorList>
            <person name="Goeker M."/>
        </authorList>
    </citation>
    <scope>NUCLEOTIDE SEQUENCE [LARGE SCALE GENOMIC DNA]</scope>
    <source>
        <strain evidence="11 12">DSM 6462</strain>
    </source>
</reference>
<dbReference type="Gene3D" id="1.10.3720.10">
    <property type="entry name" value="MetI-like"/>
    <property type="match status" value="1"/>
</dbReference>
<dbReference type="PANTHER" id="PTHR30614:SF20">
    <property type="entry name" value="GLUTAMINE TRANSPORT SYSTEM PERMEASE PROTEIN GLNP"/>
    <property type="match status" value="1"/>
</dbReference>
<dbReference type="Proteomes" id="UP000248021">
    <property type="component" value="Unassembled WGS sequence"/>
</dbReference>
<dbReference type="NCBIfam" id="TIGR01726">
    <property type="entry name" value="HEQRo_perm_3TM"/>
    <property type="match status" value="1"/>
</dbReference>
<dbReference type="OrthoDB" id="4404959at2"/>
<dbReference type="GO" id="GO:0022857">
    <property type="term" value="F:transmembrane transporter activity"/>
    <property type="evidence" value="ECO:0007669"/>
    <property type="project" value="InterPro"/>
</dbReference>
<evidence type="ECO:0000256" key="3">
    <source>
        <dbReference type="ARBA" id="ARBA00010072"/>
    </source>
</evidence>
<dbReference type="CDD" id="cd06261">
    <property type="entry name" value="TM_PBP2"/>
    <property type="match status" value="1"/>
</dbReference>
<feature type="transmembrane region" description="Helical" evidence="10">
    <location>
        <begin position="136"/>
        <end position="153"/>
    </location>
</feature>
<dbReference type="Pfam" id="PF00528">
    <property type="entry name" value="BPD_transp_1"/>
    <property type="match status" value="1"/>
</dbReference>
<keyword evidence="8 10" id="KW-1133">Transmembrane helix</keyword>
<evidence type="ECO:0000256" key="1">
    <source>
        <dbReference type="ARBA" id="ARBA00003159"/>
    </source>
</evidence>
<feature type="transmembrane region" description="Helical" evidence="10">
    <location>
        <begin position="20"/>
        <end position="41"/>
    </location>
</feature>
<feature type="transmembrane region" description="Helical" evidence="10">
    <location>
        <begin position="98"/>
        <end position="115"/>
    </location>
</feature>
<protein>
    <submittedName>
        <fullName evidence="11">Amino acid ABC transporter membrane protein 2 (PAAT family)</fullName>
    </submittedName>
</protein>
<evidence type="ECO:0000256" key="10">
    <source>
        <dbReference type="RuleBase" id="RU363032"/>
    </source>
</evidence>
<dbReference type="AlphaFoldDB" id="A0A2V3U077"/>
<proteinExistence type="inferred from homology"/>
<keyword evidence="4 10" id="KW-0813">Transport</keyword>
<feature type="transmembrane region" description="Helical" evidence="10">
    <location>
        <begin position="165"/>
        <end position="188"/>
    </location>
</feature>
<keyword evidence="5" id="KW-1003">Cell membrane</keyword>
<comment type="similarity">
    <text evidence="3">Belongs to the binding-protein-dependent transport system permease family. HisMQ subfamily.</text>
</comment>
<dbReference type="InterPro" id="IPR043429">
    <property type="entry name" value="ArtM/GltK/GlnP/TcyL/YhdX-like"/>
</dbReference>
<keyword evidence="6 10" id="KW-0812">Transmembrane</keyword>
<keyword evidence="7" id="KW-0029">Amino-acid transport</keyword>
<evidence type="ECO:0000313" key="11">
    <source>
        <dbReference type="EMBL" id="PXW55228.1"/>
    </source>
</evidence>
<organism evidence="11 12">
    <name type="scientific">Chelatococcus asaccharovorans</name>
    <dbReference type="NCBI Taxonomy" id="28210"/>
    <lineage>
        <taxon>Bacteria</taxon>
        <taxon>Pseudomonadati</taxon>
        <taxon>Pseudomonadota</taxon>
        <taxon>Alphaproteobacteria</taxon>
        <taxon>Hyphomicrobiales</taxon>
        <taxon>Chelatococcaceae</taxon>
        <taxon>Chelatococcus</taxon>
    </lineage>
</organism>
<dbReference type="InterPro" id="IPR010065">
    <property type="entry name" value="AA_ABC_transptr_permease_3TM"/>
</dbReference>
<dbReference type="PANTHER" id="PTHR30614">
    <property type="entry name" value="MEMBRANE COMPONENT OF AMINO ACID ABC TRANSPORTER"/>
    <property type="match status" value="1"/>
</dbReference>
<accession>A0A2V3U077</accession>
<dbReference type="GO" id="GO:0006865">
    <property type="term" value="P:amino acid transport"/>
    <property type="evidence" value="ECO:0007669"/>
    <property type="project" value="UniProtKB-KW"/>
</dbReference>
<name>A0A2V3U077_9HYPH</name>
<comment type="function">
    <text evidence="1">Part of the binding-protein-dependent transport system for glutamine; probably responsible for the translocation of the substrate across the membrane.</text>
</comment>
<evidence type="ECO:0000256" key="4">
    <source>
        <dbReference type="ARBA" id="ARBA00022448"/>
    </source>
</evidence>
<dbReference type="EMBL" id="QJJK01000010">
    <property type="protein sequence ID" value="PXW55228.1"/>
    <property type="molecule type" value="Genomic_DNA"/>
</dbReference>
<evidence type="ECO:0000256" key="2">
    <source>
        <dbReference type="ARBA" id="ARBA00004429"/>
    </source>
</evidence>
<feature type="transmembrane region" description="Helical" evidence="10">
    <location>
        <begin position="200"/>
        <end position="221"/>
    </location>
</feature>
<evidence type="ECO:0000256" key="7">
    <source>
        <dbReference type="ARBA" id="ARBA00022970"/>
    </source>
</evidence>
<dbReference type="SUPFAM" id="SSF161098">
    <property type="entry name" value="MetI-like"/>
    <property type="match status" value="1"/>
</dbReference>